<proteinExistence type="predicted"/>
<accession>A0ACC0KIC7</accession>
<dbReference type="Proteomes" id="UP001064048">
    <property type="component" value="Chromosome 6"/>
</dbReference>
<keyword evidence="2" id="KW-1185">Reference proteome</keyword>
<organism evidence="1 2">
    <name type="scientific">Choristoneura fumiferana</name>
    <name type="common">Spruce budworm moth</name>
    <name type="synonym">Archips fumiferana</name>
    <dbReference type="NCBI Taxonomy" id="7141"/>
    <lineage>
        <taxon>Eukaryota</taxon>
        <taxon>Metazoa</taxon>
        <taxon>Ecdysozoa</taxon>
        <taxon>Arthropoda</taxon>
        <taxon>Hexapoda</taxon>
        <taxon>Insecta</taxon>
        <taxon>Pterygota</taxon>
        <taxon>Neoptera</taxon>
        <taxon>Endopterygota</taxon>
        <taxon>Lepidoptera</taxon>
        <taxon>Glossata</taxon>
        <taxon>Ditrysia</taxon>
        <taxon>Tortricoidea</taxon>
        <taxon>Tortricidae</taxon>
        <taxon>Tortricinae</taxon>
        <taxon>Choristoneura</taxon>
    </lineage>
</organism>
<evidence type="ECO:0000313" key="2">
    <source>
        <dbReference type="Proteomes" id="UP001064048"/>
    </source>
</evidence>
<protein>
    <submittedName>
        <fullName evidence="1">Uncharacterized protein</fullName>
    </submittedName>
</protein>
<name>A0ACC0KIC7_CHOFU</name>
<comment type="caution">
    <text evidence="1">The sequence shown here is derived from an EMBL/GenBank/DDBJ whole genome shotgun (WGS) entry which is preliminary data.</text>
</comment>
<dbReference type="EMBL" id="CM046106">
    <property type="protein sequence ID" value="KAI8436028.1"/>
    <property type="molecule type" value="Genomic_DNA"/>
</dbReference>
<evidence type="ECO:0000313" key="1">
    <source>
        <dbReference type="EMBL" id="KAI8436028.1"/>
    </source>
</evidence>
<sequence>MEDGRRRVAGALDTLAEAARRTFRRVQRAAAGHSGHRPGHTAEDRMLLHHYDQRRCKPHSSQAFPKRSHGGRLPDGGKRHGCGAARASAGGVGGRGRRGARERCARLSQAAALLAAGTVPPRAARAPASRATATTTGQEVTPSPALYTLAAPCWRGTVPPRAARAPAARADSNNYWPGGNAVTPHCIHWPPLLGGTVPPRAARAPASRATATTTGQEVTPSPALYTLAAPCWRGNSAAPCSTRACLPRDSNNYWPGGNAVTPHCIHWPPPAGGGTVPPRAARAPAARATATTTGQEVTPSPRTVYTGRPLLAGEQCRPVQHARLPPARQQQLLARRTDFKMEDIKRLRI</sequence>
<reference evidence="1 2" key="1">
    <citation type="journal article" date="2022" name="Genome Biol. Evol.">
        <title>The Spruce Budworm Genome: Reconstructing the Evolutionary History of Antifreeze Proteins.</title>
        <authorList>
            <person name="Beliveau C."/>
            <person name="Gagne P."/>
            <person name="Picq S."/>
            <person name="Vernygora O."/>
            <person name="Keeling C.I."/>
            <person name="Pinkney K."/>
            <person name="Doucet D."/>
            <person name="Wen F."/>
            <person name="Johnston J.S."/>
            <person name="Maaroufi H."/>
            <person name="Boyle B."/>
            <person name="Laroche J."/>
            <person name="Dewar K."/>
            <person name="Juretic N."/>
            <person name="Blackburn G."/>
            <person name="Nisole A."/>
            <person name="Brunet B."/>
            <person name="Brandao M."/>
            <person name="Lumley L."/>
            <person name="Duan J."/>
            <person name="Quan G."/>
            <person name="Lucarotti C.J."/>
            <person name="Roe A.D."/>
            <person name="Sperling F.A.H."/>
            <person name="Levesque R.C."/>
            <person name="Cusson M."/>
        </authorList>
    </citation>
    <scope>NUCLEOTIDE SEQUENCE [LARGE SCALE GENOMIC DNA]</scope>
    <source>
        <strain evidence="1">Glfc:IPQL:Cfum</strain>
    </source>
</reference>
<gene>
    <name evidence="1" type="ORF">MSG28_004156</name>
</gene>